<name>A0A0D2I1Z1_9EURO</name>
<reference evidence="1 2" key="1">
    <citation type="submission" date="2015-01" db="EMBL/GenBank/DDBJ databases">
        <title>The Genome Sequence of Rhinocladiella mackenzie CBS 650.93.</title>
        <authorList>
            <consortium name="The Broad Institute Genomics Platform"/>
            <person name="Cuomo C."/>
            <person name="de Hoog S."/>
            <person name="Gorbushina A."/>
            <person name="Stielow B."/>
            <person name="Teixiera M."/>
            <person name="Abouelleil A."/>
            <person name="Chapman S.B."/>
            <person name="Priest M."/>
            <person name="Young S.K."/>
            <person name="Wortman J."/>
            <person name="Nusbaum C."/>
            <person name="Birren B."/>
        </authorList>
    </citation>
    <scope>NUCLEOTIDE SEQUENCE [LARGE SCALE GENOMIC DNA]</scope>
    <source>
        <strain evidence="1 2">CBS 650.93</strain>
    </source>
</reference>
<dbReference type="EMBL" id="KN847484">
    <property type="protein sequence ID" value="KIW99758.1"/>
    <property type="molecule type" value="Genomic_DNA"/>
</dbReference>
<dbReference type="VEuPathDB" id="FungiDB:Z518_10686"/>
<evidence type="ECO:0000313" key="1">
    <source>
        <dbReference type="EMBL" id="KIW99758.1"/>
    </source>
</evidence>
<dbReference type="Pfam" id="PF13374">
    <property type="entry name" value="TPR_10"/>
    <property type="match status" value="2"/>
</dbReference>
<dbReference type="STRING" id="1442369.A0A0D2I1Z1"/>
<protein>
    <submittedName>
        <fullName evidence="1">Uncharacterized protein</fullName>
    </submittedName>
</protein>
<dbReference type="PANTHER" id="PTHR46082">
    <property type="entry name" value="ATP/GTP-BINDING PROTEIN-RELATED"/>
    <property type="match status" value="1"/>
</dbReference>
<dbReference type="OrthoDB" id="2345911at2759"/>
<dbReference type="SUPFAM" id="SSF48452">
    <property type="entry name" value="TPR-like"/>
    <property type="match status" value="2"/>
</dbReference>
<gene>
    <name evidence="1" type="ORF">Z518_10686</name>
</gene>
<evidence type="ECO:0000313" key="2">
    <source>
        <dbReference type="Proteomes" id="UP000053617"/>
    </source>
</evidence>
<dbReference type="GeneID" id="25298757"/>
<dbReference type="Gene3D" id="1.25.40.10">
    <property type="entry name" value="Tetratricopeptide repeat domain"/>
    <property type="match status" value="2"/>
</dbReference>
<organism evidence="1 2">
    <name type="scientific">Rhinocladiella mackenziei CBS 650.93</name>
    <dbReference type="NCBI Taxonomy" id="1442369"/>
    <lineage>
        <taxon>Eukaryota</taxon>
        <taxon>Fungi</taxon>
        <taxon>Dikarya</taxon>
        <taxon>Ascomycota</taxon>
        <taxon>Pezizomycotina</taxon>
        <taxon>Eurotiomycetes</taxon>
        <taxon>Chaetothyriomycetidae</taxon>
        <taxon>Chaetothyriales</taxon>
        <taxon>Herpotrichiellaceae</taxon>
        <taxon>Rhinocladiella</taxon>
    </lineage>
</organism>
<dbReference type="InterPro" id="IPR053137">
    <property type="entry name" value="NLR-like"/>
</dbReference>
<keyword evidence="2" id="KW-1185">Reference proteome</keyword>
<dbReference type="PANTHER" id="PTHR46082:SF10">
    <property type="entry name" value="NB-ARC DOMAIN-CONTAINING PROTEIN"/>
    <property type="match status" value="1"/>
</dbReference>
<dbReference type="AlphaFoldDB" id="A0A0D2I1Z1"/>
<accession>A0A0D2I1Z1</accession>
<proteinExistence type="predicted"/>
<sequence>MGDQNKGVLTISMKAAFASSQPFGSLVERSIEAWKRVRHRRGMTQAIQKHSQVLRNLDSLDDFLSFRDHQYWFFQLRESFMRQNAFQKWDPDRLDDYILLPVEDRFVNETDCIFISHYWRACGNPDLQGEDLRPLQRRLRDGFWPRAAYFWVDFSCMPQWKRTEPQEQYFTRALKSIPMLVRDCAFTWHFPDFQPRLWVLFEAAEFTRNRSRPVPLADMEPFMDHLREMKGYGVRYVLNRHGYRCTNQSDRELVIGWLELLLILSRMVPSIRTRRAILNAVDNSMVRTCHHQESGITVDKEKGTITMNEGTYEFTPVPFEATGSDTHVYIEADSYHEDQLPKALERAKNAPDDRGCEEIGREYDREGEYKIAEVLHRKALADKENVADILVSLSFLAENLENQGRYEEAEELCRRKVTTAEKEYGPNDSVTLESRESLAMVAQKRKLATSYQRWKLEPLETFLELDRPDIPEIGRSDAVVSGSTDHKAKNLENQERFSEAKEVLWFLLERRKETLGPCHLDTLMTMCNLARVLRLEGNVAAAERLFWLALAVSDHRRGPEHSHTLAIMSNLAACMLLQGKSAEGKEIYRQQLERHLRSVDFDHPDTYTVKCNLIGMLEENEEFLVTRGRVRLRSNKRR</sequence>
<dbReference type="InterPro" id="IPR011990">
    <property type="entry name" value="TPR-like_helical_dom_sf"/>
</dbReference>
<dbReference type="Proteomes" id="UP000053617">
    <property type="component" value="Unassembled WGS sequence"/>
</dbReference>
<dbReference type="HOGENOM" id="CLU_420412_0_0_1"/>
<dbReference type="RefSeq" id="XP_013266971.1">
    <property type="nucleotide sequence ID" value="XM_013411517.1"/>
</dbReference>